<sequence length="198" mass="22131">MTYRLWAAAALMLAVAPAPASAQEEETRQFAVEGVGVLTCARFTQAREDRQSAEYQRMIGFIEGYLSAANLYEPNTFDLTPWHNAAAFDLILDSHCKDNPEDPLVSVTQRMVVGFRPLRVAQFSRLLEVGDSENRALVYETILRRAQAALSIRGLYSGPEDGQYSEELKEAFRQFQQETSLTPTGVPDPATLWTLLNP</sequence>
<dbReference type="OrthoDB" id="6507154at2"/>
<keyword evidence="4" id="KW-1185">Reference proteome</keyword>
<evidence type="ECO:0000313" key="3">
    <source>
        <dbReference type="EMBL" id="TIX51548.1"/>
    </source>
</evidence>
<gene>
    <name evidence="3" type="ORF">E5222_03590</name>
</gene>
<comment type="caution">
    <text evidence="3">The sequence shown here is derived from an EMBL/GenBank/DDBJ whole genome shotgun (WGS) entry which is preliminary data.</text>
</comment>
<feature type="chain" id="PRO_5020380530" evidence="1">
    <location>
        <begin position="23"/>
        <end position="198"/>
    </location>
</feature>
<dbReference type="InterPro" id="IPR036365">
    <property type="entry name" value="PGBD-like_sf"/>
</dbReference>
<dbReference type="InterPro" id="IPR036366">
    <property type="entry name" value="PGBDSf"/>
</dbReference>
<evidence type="ECO:0000259" key="2">
    <source>
        <dbReference type="Pfam" id="PF01471"/>
    </source>
</evidence>
<evidence type="ECO:0000313" key="4">
    <source>
        <dbReference type="Proteomes" id="UP000309389"/>
    </source>
</evidence>
<dbReference type="SUPFAM" id="SSF47090">
    <property type="entry name" value="PGBD-like"/>
    <property type="match status" value="1"/>
</dbReference>
<accession>A0A4T3F323</accession>
<feature type="domain" description="Peptidoglycan binding-like" evidence="2">
    <location>
        <begin position="144"/>
        <end position="192"/>
    </location>
</feature>
<dbReference type="Proteomes" id="UP000309389">
    <property type="component" value="Unassembled WGS sequence"/>
</dbReference>
<dbReference type="Gene3D" id="1.10.101.10">
    <property type="entry name" value="PGBD-like superfamily/PGBD"/>
    <property type="match status" value="1"/>
</dbReference>
<protein>
    <submittedName>
        <fullName evidence="3">Peptidoglycan-binding protein</fullName>
    </submittedName>
</protein>
<name>A0A4T3F323_9SPHN</name>
<dbReference type="RefSeq" id="WP_136692334.1">
    <property type="nucleotide sequence ID" value="NZ_SSHH01000001.1"/>
</dbReference>
<evidence type="ECO:0000256" key="1">
    <source>
        <dbReference type="SAM" id="SignalP"/>
    </source>
</evidence>
<feature type="signal peptide" evidence="1">
    <location>
        <begin position="1"/>
        <end position="22"/>
    </location>
</feature>
<dbReference type="EMBL" id="SSHH01000001">
    <property type="protein sequence ID" value="TIX51548.1"/>
    <property type="molecule type" value="Genomic_DNA"/>
</dbReference>
<proteinExistence type="predicted"/>
<reference evidence="3 4" key="1">
    <citation type="submission" date="2019-04" db="EMBL/GenBank/DDBJ databases">
        <title>Altererythrobacter aquimixticola sp. nov., isolated from sediment of junction between the ocean and a freshwater spring.</title>
        <authorList>
            <person name="Yoon J.-H."/>
        </authorList>
    </citation>
    <scope>NUCLEOTIDE SEQUENCE [LARGE SCALE GENOMIC DNA]</scope>
    <source>
        <strain evidence="3 4">SSKS-13</strain>
    </source>
</reference>
<keyword evidence="1" id="KW-0732">Signal</keyword>
<dbReference type="Pfam" id="PF01471">
    <property type="entry name" value="PG_binding_1"/>
    <property type="match status" value="1"/>
</dbReference>
<dbReference type="AlphaFoldDB" id="A0A4T3F323"/>
<organism evidence="3 4">
    <name type="scientific">Alteraurantiacibacter aquimixticola</name>
    <dbReference type="NCBI Taxonomy" id="2489173"/>
    <lineage>
        <taxon>Bacteria</taxon>
        <taxon>Pseudomonadati</taxon>
        <taxon>Pseudomonadota</taxon>
        <taxon>Alphaproteobacteria</taxon>
        <taxon>Sphingomonadales</taxon>
        <taxon>Erythrobacteraceae</taxon>
        <taxon>Alteraurantiacibacter</taxon>
    </lineage>
</organism>
<dbReference type="InterPro" id="IPR002477">
    <property type="entry name" value="Peptidoglycan-bd-like"/>
</dbReference>